<comment type="subcellular location">
    <subcellularLocation>
        <location evidence="2">Peroxisome matrix</location>
    </subcellularLocation>
</comment>
<evidence type="ECO:0000256" key="11">
    <source>
        <dbReference type="ARBA" id="ARBA00047522"/>
    </source>
</evidence>
<feature type="binding site" evidence="13">
    <location>
        <position position="308"/>
    </location>
    <ligand>
        <name>D-dopa</name>
        <dbReference type="ChEBI" id="CHEBI:149689"/>
    </ligand>
</feature>
<dbReference type="PROSITE" id="PS00677">
    <property type="entry name" value="DAO"/>
    <property type="match status" value="1"/>
</dbReference>
<feature type="non-terminal residue" evidence="16">
    <location>
        <position position="1"/>
    </location>
</feature>
<gene>
    <name evidence="16" type="primary">Ddo</name>
    <name evidence="16" type="ORF">GTO95_0010918</name>
</gene>
<dbReference type="InterPro" id="IPR023209">
    <property type="entry name" value="DAO"/>
</dbReference>
<evidence type="ECO:0000256" key="1">
    <source>
        <dbReference type="ARBA" id="ARBA00001974"/>
    </source>
</evidence>
<keyword evidence="4" id="KW-0285">Flavoprotein</keyword>
<dbReference type="PANTHER" id="PTHR11530">
    <property type="entry name" value="D-AMINO ACID OXIDASE"/>
    <property type="match status" value="1"/>
</dbReference>
<sequence>MQSVRVVVVGAGVVGLSTAMCIAESIPHCSVTVLAEHFSPNTTSDVAAGILCASLFPDIPVERQKRWFKDTFDHLLAISESSEAAEAGVFLLSGWEIFRKIPGEQRPFWSEDVLGFRFMTGAELKRFPQHKAGYAFTTIKCECLTYLPWLQKRLRKAGVQFQSEKVTDFSQLCQHYDIIVNCSGLGSATLAGDKMLYPVRGQILKVQAPWLKNFIRDGDGLTYIYPGLNNVTLGGTRQADDWRLTSDARECMDIFDRCCSLEPSLKKSLKLNEWVGLRPSRKNLRLEKEFFRLQNHQVPIVHNYGHGGWGVSLSWGTALETVQLVQQCIHERPLISRL</sequence>
<keyword evidence="17" id="KW-1185">Reference proteome</keyword>
<feature type="binding site" evidence="13">
    <location>
        <begin position="43"/>
        <end position="44"/>
    </location>
    <ligand>
        <name>FAD</name>
        <dbReference type="ChEBI" id="CHEBI:57692"/>
    </ligand>
</feature>
<comment type="caution">
    <text evidence="16">The sequence shown here is derived from an EMBL/GenBank/DDBJ whole genome shotgun (WGS) entry which is preliminary data.</text>
</comment>
<feature type="domain" description="FAD dependent oxidoreductase" evidence="15">
    <location>
        <begin position="5"/>
        <end position="324"/>
    </location>
</feature>
<comment type="cofactor">
    <cofactor evidence="1 13">
        <name>FAD</name>
        <dbReference type="ChEBI" id="CHEBI:57692"/>
    </cofactor>
</comment>
<feature type="binding site" evidence="13">
    <location>
        <position position="166"/>
    </location>
    <ligand>
        <name>FAD</name>
        <dbReference type="ChEBI" id="CHEBI:57692"/>
    </ligand>
</feature>
<dbReference type="Proteomes" id="UP000736164">
    <property type="component" value="Unassembled WGS sequence"/>
</dbReference>
<feature type="binding site" evidence="13">
    <location>
        <position position="278"/>
    </location>
    <ligand>
        <name>D-dopa</name>
        <dbReference type="ChEBI" id="CHEBI:149689"/>
    </ligand>
</feature>
<evidence type="ECO:0000256" key="4">
    <source>
        <dbReference type="ARBA" id="ARBA00022630"/>
    </source>
</evidence>
<evidence type="ECO:0000256" key="6">
    <source>
        <dbReference type="ARBA" id="ARBA00023002"/>
    </source>
</evidence>
<protein>
    <recommendedName>
        <fullName evidence="9">D-aspartate oxidase</fullName>
        <ecNumber evidence="8">1.4.3.1</ecNumber>
    </recommendedName>
</protein>
<comment type="catalytic activity">
    <reaction evidence="11">
        <text>D-aspartate + O2 + H2O = oxaloacetate + H2O2 + NH4(+)</text>
        <dbReference type="Rhea" id="RHEA:12512"/>
        <dbReference type="ChEBI" id="CHEBI:15377"/>
        <dbReference type="ChEBI" id="CHEBI:15379"/>
        <dbReference type="ChEBI" id="CHEBI:16240"/>
        <dbReference type="ChEBI" id="CHEBI:16452"/>
        <dbReference type="ChEBI" id="CHEBI:28938"/>
        <dbReference type="ChEBI" id="CHEBI:29990"/>
        <dbReference type="EC" id="1.4.3.1"/>
    </reaction>
    <physiologicalReaction direction="left-to-right" evidence="11">
        <dbReference type="Rhea" id="RHEA:12513"/>
    </physiologicalReaction>
</comment>
<dbReference type="PIRSF" id="PIRSF000189">
    <property type="entry name" value="D-aa_oxidase"/>
    <property type="match status" value="1"/>
</dbReference>
<evidence type="ECO:0000256" key="7">
    <source>
        <dbReference type="ARBA" id="ARBA00023140"/>
    </source>
</evidence>
<dbReference type="SUPFAM" id="SSF51971">
    <property type="entry name" value="Nucleotide-binding domain"/>
    <property type="match status" value="1"/>
</dbReference>
<keyword evidence="6" id="KW-0560">Oxidoreductase</keyword>
<evidence type="ECO:0000256" key="9">
    <source>
        <dbReference type="ARBA" id="ARBA00044541"/>
    </source>
</evidence>
<evidence type="ECO:0000256" key="5">
    <source>
        <dbReference type="ARBA" id="ARBA00022827"/>
    </source>
</evidence>
<evidence type="ECO:0000256" key="3">
    <source>
        <dbReference type="ARBA" id="ARBA00006730"/>
    </source>
</evidence>
<feature type="chain" id="PRO_5035203936" description="D-aspartate oxidase" evidence="14">
    <location>
        <begin position="20"/>
        <end position="338"/>
    </location>
</feature>
<proteinExistence type="inferred from homology"/>
<keyword evidence="5 13" id="KW-0274">FAD</keyword>
<dbReference type="InterPro" id="IPR006076">
    <property type="entry name" value="FAD-dep_OxRdtase"/>
</dbReference>
<feature type="binding site" evidence="13">
    <location>
        <position position="223"/>
    </location>
    <ligand>
        <name>D-dopa</name>
        <dbReference type="ChEBI" id="CHEBI:149689"/>
    </ligand>
</feature>
<dbReference type="GO" id="GO:0006533">
    <property type="term" value="P:L-aspartate catabolic process"/>
    <property type="evidence" value="ECO:0007669"/>
    <property type="project" value="TreeGrafter"/>
</dbReference>
<comment type="similarity">
    <text evidence="3">Belongs to the DAMOX/DASOX family.</text>
</comment>
<dbReference type="PANTHER" id="PTHR11530:SF11">
    <property type="entry name" value="D-ASPARTATE OXIDASE"/>
    <property type="match status" value="1"/>
</dbReference>
<evidence type="ECO:0000256" key="12">
    <source>
        <dbReference type="ARBA" id="ARBA00049882"/>
    </source>
</evidence>
<evidence type="ECO:0000256" key="8">
    <source>
        <dbReference type="ARBA" id="ARBA00044520"/>
    </source>
</evidence>
<comment type="function">
    <text evidence="10">Selectively catalyzes the oxidative deamination of acidic amino acids. Suppresses the level of D-aspartate in the brain, an amino acid that can act as an agonist for glutamate receptors. Protects the organism from the toxicity of D-amino acids. May also function in the intestine.</text>
</comment>
<keyword evidence="7" id="KW-0576">Peroxisome</keyword>
<dbReference type="EC" id="1.4.3.1" evidence="8"/>
<reference evidence="16" key="1">
    <citation type="journal article" date="2021" name="Cell">
        <title>Tracing the genetic footprints of vertebrate landing in non-teleost ray-finned fishes.</title>
        <authorList>
            <person name="Bi X."/>
            <person name="Wang K."/>
            <person name="Yang L."/>
            <person name="Pan H."/>
            <person name="Jiang H."/>
            <person name="Wei Q."/>
            <person name="Fang M."/>
            <person name="Yu H."/>
            <person name="Zhu C."/>
            <person name="Cai Y."/>
            <person name="He Y."/>
            <person name="Gan X."/>
            <person name="Zeng H."/>
            <person name="Yu D."/>
            <person name="Zhu Y."/>
            <person name="Jiang H."/>
            <person name="Qiu Q."/>
            <person name="Yang H."/>
            <person name="Zhang Y.E."/>
            <person name="Wang W."/>
            <person name="Zhu M."/>
            <person name="He S."/>
            <person name="Zhang G."/>
        </authorList>
    </citation>
    <scope>NUCLEOTIDE SEQUENCE</scope>
    <source>
        <strain evidence="16">Allg_001</strain>
    </source>
</reference>
<dbReference type="GO" id="GO:0019478">
    <property type="term" value="P:D-amino acid catabolic process"/>
    <property type="evidence" value="ECO:0007669"/>
    <property type="project" value="UniProtKB-ARBA"/>
</dbReference>
<accession>A0A8J7NKH1</accession>
<dbReference type="GO" id="GO:0008445">
    <property type="term" value="F:D-aspartate oxidase activity"/>
    <property type="evidence" value="ECO:0007669"/>
    <property type="project" value="UniProtKB-EC"/>
</dbReference>
<evidence type="ECO:0000313" key="16">
    <source>
        <dbReference type="EMBL" id="MBN3315002.1"/>
    </source>
</evidence>
<dbReference type="GO" id="GO:0071949">
    <property type="term" value="F:FAD binding"/>
    <property type="evidence" value="ECO:0007669"/>
    <property type="project" value="InterPro"/>
</dbReference>
<feature type="signal peptide" evidence="14">
    <location>
        <begin position="1"/>
        <end position="19"/>
    </location>
</feature>
<evidence type="ECO:0000256" key="13">
    <source>
        <dbReference type="PIRSR" id="PIRSR000189-1"/>
    </source>
</evidence>
<evidence type="ECO:0000256" key="2">
    <source>
        <dbReference type="ARBA" id="ARBA00004253"/>
    </source>
</evidence>
<feature type="non-terminal residue" evidence="16">
    <location>
        <position position="338"/>
    </location>
</feature>
<dbReference type="Gene3D" id="3.40.50.720">
    <property type="entry name" value="NAD(P)-binding Rossmann-like Domain"/>
    <property type="match status" value="1"/>
</dbReference>
<dbReference type="SUPFAM" id="SSF54373">
    <property type="entry name" value="FAD-linked reductases, C-terminal domain"/>
    <property type="match status" value="1"/>
</dbReference>
<evidence type="ECO:0000256" key="14">
    <source>
        <dbReference type="SAM" id="SignalP"/>
    </source>
</evidence>
<dbReference type="Gene3D" id="3.30.9.10">
    <property type="entry name" value="D-Amino Acid Oxidase, subunit A, domain 2"/>
    <property type="match status" value="1"/>
</dbReference>
<evidence type="ECO:0000256" key="10">
    <source>
        <dbReference type="ARBA" id="ARBA00046214"/>
    </source>
</evidence>
<dbReference type="Pfam" id="PF01266">
    <property type="entry name" value="DAO"/>
    <property type="match status" value="1"/>
</dbReference>
<dbReference type="EMBL" id="JAAWVO010019080">
    <property type="protein sequence ID" value="MBN3315002.1"/>
    <property type="molecule type" value="Genomic_DNA"/>
</dbReference>
<dbReference type="AlphaFoldDB" id="A0A8J7NKH1"/>
<evidence type="ECO:0000313" key="17">
    <source>
        <dbReference type="Proteomes" id="UP000736164"/>
    </source>
</evidence>
<name>A0A8J7NKH1_ATRSP</name>
<keyword evidence="14" id="KW-0732">Signal</keyword>
<dbReference type="InterPro" id="IPR006181">
    <property type="entry name" value="D-amino_acid_oxidase_CS"/>
</dbReference>
<dbReference type="GO" id="GO:0005782">
    <property type="term" value="C:peroxisomal matrix"/>
    <property type="evidence" value="ECO:0007669"/>
    <property type="project" value="UniProtKB-SubCell"/>
</dbReference>
<organism evidence="16 17">
    <name type="scientific">Atractosteus spatula</name>
    <name type="common">Alligator gar</name>
    <name type="synonym">Lepisosteus spatula</name>
    <dbReference type="NCBI Taxonomy" id="7917"/>
    <lineage>
        <taxon>Eukaryota</taxon>
        <taxon>Metazoa</taxon>
        <taxon>Chordata</taxon>
        <taxon>Craniata</taxon>
        <taxon>Vertebrata</taxon>
        <taxon>Euteleostomi</taxon>
        <taxon>Actinopterygii</taxon>
        <taxon>Neopterygii</taxon>
        <taxon>Holostei</taxon>
        <taxon>Semionotiformes</taxon>
        <taxon>Lepisosteidae</taxon>
        <taxon>Atractosteus</taxon>
    </lineage>
</organism>
<evidence type="ECO:0000259" key="15">
    <source>
        <dbReference type="Pfam" id="PF01266"/>
    </source>
</evidence>
<comment type="catalytic activity">
    <reaction evidence="12">
        <text>D-glutamate + O2 + H2O = 2-oxoglutarate + H2O2 + NH4(+)</text>
        <dbReference type="Rhea" id="RHEA:10028"/>
        <dbReference type="ChEBI" id="CHEBI:15377"/>
        <dbReference type="ChEBI" id="CHEBI:15379"/>
        <dbReference type="ChEBI" id="CHEBI:16240"/>
        <dbReference type="ChEBI" id="CHEBI:16810"/>
        <dbReference type="ChEBI" id="CHEBI:28938"/>
        <dbReference type="ChEBI" id="CHEBI:29986"/>
    </reaction>
    <physiologicalReaction direction="left-to-right" evidence="12">
        <dbReference type="Rhea" id="RHEA:10029"/>
    </physiologicalReaction>
</comment>